<sequence length="239" mass="24347">MRTIRFSRTARTSVLGSAALIAALSLTACQSGSPSAADTSTATESQKPSGTSAAPAAATDEKAAEGSGASGSSSGKPDAKQPQDSGSNSGKDSGRDDSGKLPTCTDTNTKLTVTSVKRPVNHMLLTVTNTGSKSCYAYSYPFLRFGEAQSVPPAVEDSRPQSVVVLTPGQSAYAGILTSSADGSGEGGYSTQDLTVGFQGADGRPAGAMADVPLSTEVFVDSTLAVTYWQTDMDDALMY</sequence>
<protein>
    <submittedName>
        <fullName evidence="4">DUF4232 domain-containing protein</fullName>
    </submittedName>
</protein>
<evidence type="ECO:0000313" key="5">
    <source>
        <dbReference type="Proteomes" id="UP001596208"/>
    </source>
</evidence>
<proteinExistence type="predicted"/>
<feature type="compositionally biased region" description="Low complexity" evidence="1">
    <location>
        <begin position="47"/>
        <end position="58"/>
    </location>
</feature>
<dbReference type="PROSITE" id="PS51257">
    <property type="entry name" value="PROKAR_LIPOPROTEIN"/>
    <property type="match status" value="1"/>
</dbReference>
<reference evidence="5" key="1">
    <citation type="journal article" date="2019" name="Int. J. Syst. Evol. Microbiol.">
        <title>The Global Catalogue of Microorganisms (GCM) 10K type strain sequencing project: providing services to taxonomists for standard genome sequencing and annotation.</title>
        <authorList>
            <consortium name="The Broad Institute Genomics Platform"/>
            <consortium name="The Broad Institute Genome Sequencing Center for Infectious Disease"/>
            <person name="Wu L."/>
            <person name="Ma J."/>
        </authorList>
    </citation>
    <scope>NUCLEOTIDE SEQUENCE [LARGE SCALE GENOMIC DNA]</scope>
    <source>
        <strain evidence="5">CGMCC 4.1721</strain>
    </source>
</reference>
<dbReference type="RefSeq" id="WP_065849418.1">
    <property type="nucleotide sequence ID" value="NZ_JBHSKI010000017.1"/>
</dbReference>
<organism evidence="4 5">
    <name type="scientific">Streptomyces mutomycini</name>
    <dbReference type="NCBI Taxonomy" id="284036"/>
    <lineage>
        <taxon>Bacteria</taxon>
        <taxon>Bacillati</taxon>
        <taxon>Actinomycetota</taxon>
        <taxon>Actinomycetes</taxon>
        <taxon>Kitasatosporales</taxon>
        <taxon>Streptomycetaceae</taxon>
        <taxon>Streptomyces</taxon>
    </lineage>
</organism>
<feature type="region of interest" description="Disordered" evidence="1">
    <location>
        <begin position="30"/>
        <end position="107"/>
    </location>
</feature>
<dbReference type="EMBL" id="JBHSKI010000017">
    <property type="protein sequence ID" value="MFC5174695.1"/>
    <property type="molecule type" value="Genomic_DNA"/>
</dbReference>
<evidence type="ECO:0000259" key="3">
    <source>
        <dbReference type="Pfam" id="PF14016"/>
    </source>
</evidence>
<evidence type="ECO:0000313" key="4">
    <source>
        <dbReference type="EMBL" id="MFC5174695.1"/>
    </source>
</evidence>
<dbReference type="Pfam" id="PF14016">
    <property type="entry name" value="DUF4232"/>
    <property type="match status" value="1"/>
</dbReference>
<gene>
    <name evidence="4" type="ORF">ACFPRK_29505</name>
</gene>
<dbReference type="Proteomes" id="UP001596208">
    <property type="component" value="Unassembled WGS sequence"/>
</dbReference>
<feature type="compositionally biased region" description="Polar residues" evidence="1">
    <location>
        <begin position="82"/>
        <end position="91"/>
    </location>
</feature>
<feature type="signal peptide" evidence="2">
    <location>
        <begin position="1"/>
        <end position="36"/>
    </location>
</feature>
<feature type="domain" description="DUF4232" evidence="3">
    <location>
        <begin position="104"/>
        <end position="230"/>
    </location>
</feature>
<comment type="caution">
    <text evidence="4">The sequence shown here is derived from an EMBL/GenBank/DDBJ whole genome shotgun (WGS) entry which is preliminary data.</text>
</comment>
<feature type="compositionally biased region" description="Low complexity" evidence="1">
    <location>
        <begin position="65"/>
        <end position="76"/>
    </location>
</feature>
<keyword evidence="2" id="KW-0732">Signal</keyword>
<feature type="compositionally biased region" description="Polar residues" evidence="1">
    <location>
        <begin position="30"/>
        <end position="46"/>
    </location>
</feature>
<name>A0ABW0BBV6_9ACTN</name>
<feature type="chain" id="PRO_5045417401" evidence="2">
    <location>
        <begin position="37"/>
        <end position="239"/>
    </location>
</feature>
<dbReference type="InterPro" id="IPR025326">
    <property type="entry name" value="DUF4232"/>
</dbReference>
<evidence type="ECO:0000256" key="2">
    <source>
        <dbReference type="SAM" id="SignalP"/>
    </source>
</evidence>
<keyword evidence="5" id="KW-1185">Reference proteome</keyword>
<evidence type="ECO:0000256" key="1">
    <source>
        <dbReference type="SAM" id="MobiDB-lite"/>
    </source>
</evidence>
<accession>A0ABW0BBV6</accession>